<name>X1JP62_9ZZZZ</name>
<reference evidence="1" key="1">
    <citation type="journal article" date="2014" name="Front. Microbiol.">
        <title>High frequency of phylogenetically diverse reductive dehalogenase-homologous genes in deep subseafloor sedimentary metagenomes.</title>
        <authorList>
            <person name="Kawai M."/>
            <person name="Futagami T."/>
            <person name="Toyoda A."/>
            <person name="Takaki Y."/>
            <person name="Nishi S."/>
            <person name="Hori S."/>
            <person name="Arai W."/>
            <person name="Tsubouchi T."/>
            <person name="Morono Y."/>
            <person name="Uchiyama I."/>
            <person name="Ito T."/>
            <person name="Fujiyama A."/>
            <person name="Inagaki F."/>
            <person name="Takami H."/>
        </authorList>
    </citation>
    <scope>NUCLEOTIDE SEQUENCE</scope>
    <source>
        <strain evidence="1">Expedition CK06-06</strain>
    </source>
</reference>
<organism evidence="1">
    <name type="scientific">marine sediment metagenome</name>
    <dbReference type="NCBI Taxonomy" id="412755"/>
    <lineage>
        <taxon>unclassified sequences</taxon>
        <taxon>metagenomes</taxon>
        <taxon>ecological metagenomes</taxon>
    </lineage>
</organism>
<dbReference type="AlphaFoldDB" id="X1JP62"/>
<comment type="caution">
    <text evidence="1">The sequence shown here is derived from an EMBL/GenBank/DDBJ whole genome shotgun (WGS) entry which is preliminary data.</text>
</comment>
<feature type="non-terminal residue" evidence="1">
    <location>
        <position position="261"/>
    </location>
</feature>
<evidence type="ECO:0000313" key="1">
    <source>
        <dbReference type="EMBL" id="GAH71578.1"/>
    </source>
</evidence>
<sequence>GLMAVSGIGGGVDADKSEEVQLVPGACLVVPLVTGDIAIEVIGTVTEVAGDMVYGFGHSFLGYGPIDLPMATGQVHTVVSRLNRSFKFASAIEIVGALTTDEATAVCGRIGAKARMFPLTIRIDRYNDPEQRVYNCRVADNRLLTPLVLRFAVAGAALCLGSLPPDHMIEYKVTIGIEDAESITFENVSTAVGLSELIMESVGSVAILLNNPYKKVDIQSIDFDVRIKPKNVVSHIWSLDLSDSTVKAEQYLANEHIFAMA</sequence>
<protein>
    <submittedName>
        <fullName evidence="1">Uncharacterized protein</fullName>
    </submittedName>
</protein>
<feature type="non-terminal residue" evidence="1">
    <location>
        <position position="1"/>
    </location>
</feature>
<gene>
    <name evidence="1" type="ORF">S03H2_51220</name>
</gene>
<dbReference type="EMBL" id="BARU01032481">
    <property type="protein sequence ID" value="GAH71578.1"/>
    <property type="molecule type" value="Genomic_DNA"/>
</dbReference>
<proteinExistence type="predicted"/>
<accession>X1JP62</accession>